<dbReference type="STRING" id="247523.B0W48_19620"/>
<dbReference type="Pfam" id="PF13451">
    <property type="entry name" value="zf_Tbcl"/>
    <property type="match status" value="1"/>
</dbReference>
<protein>
    <recommendedName>
        <fullName evidence="1">Probable zinc-binding domain-containing protein</fullName>
    </recommendedName>
</protein>
<name>A0A1Q2H350_9GAMM</name>
<proteinExistence type="predicted"/>
<organism evidence="2 3">
    <name type="scientific">Pseudoalteromonas aliena</name>
    <dbReference type="NCBI Taxonomy" id="247523"/>
    <lineage>
        <taxon>Bacteria</taxon>
        <taxon>Pseudomonadati</taxon>
        <taxon>Pseudomonadota</taxon>
        <taxon>Gammaproteobacteria</taxon>
        <taxon>Alteromonadales</taxon>
        <taxon>Pseudoalteromonadaceae</taxon>
        <taxon>Pseudoalteromonas</taxon>
    </lineage>
</organism>
<dbReference type="RefSeq" id="WP_077538515.1">
    <property type="nucleotide sequence ID" value="NZ_CP019628.1"/>
</dbReference>
<feature type="domain" description="Probable zinc-binding" evidence="1">
    <location>
        <begin position="61"/>
        <end position="106"/>
    </location>
</feature>
<dbReference type="KEGG" id="paln:B0W48_19620"/>
<reference evidence="2 3" key="1">
    <citation type="submission" date="2017-02" db="EMBL/GenBank/DDBJ databases">
        <title>Complete genome sequence of the cold-active Pseudoalteromonas aliena strain EH1 isolated from Arctic seawater.</title>
        <authorList>
            <person name="Kim E."/>
            <person name="Heo E."/>
            <person name="Kim H."/>
            <person name="Kim D."/>
        </authorList>
    </citation>
    <scope>NUCLEOTIDE SEQUENCE [LARGE SCALE GENOMIC DNA]</scope>
    <source>
        <strain evidence="2 3">EH1</strain>
    </source>
</reference>
<evidence type="ECO:0000313" key="3">
    <source>
        <dbReference type="Proteomes" id="UP000188243"/>
    </source>
</evidence>
<evidence type="ECO:0000313" key="2">
    <source>
        <dbReference type="EMBL" id="AQQ01788.1"/>
    </source>
</evidence>
<accession>A0A1Q2H350</accession>
<dbReference type="AlphaFoldDB" id="A0A1Q2H350"/>
<gene>
    <name evidence="2" type="ORF">B0W48_19620</name>
</gene>
<evidence type="ECO:0000259" key="1">
    <source>
        <dbReference type="Pfam" id="PF13451"/>
    </source>
</evidence>
<dbReference type="EMBL" id="CP019628">
    <property type="protein sequence ID" value="AQQ01788.1"/>
    <property type="molecule type" value="Genomic_DNA"/>
</dbReference>
<dbReference type="Proteomes" id="UP000188243">
    <property type="component" value="Chromosome"/>
</dbReference>
<sequence length="153" mass="17934">MYLDHPRYGNEPIVTNISMTVEAIERAHWHYSRLKYFPNTVILADIEKQNYAIYPRTLYVDIEVQCGACSKAFIFFAQEQQYWFEVLGFWVDSHCTHCFGCRKHARYILTLRKRYDMLANAANKTVSEKTEHKALAKTLYCLGIIKNINKVNG</sequence>
<dbReference type="InterPro" id="IPR025306">
    <property type="entry name" value="Zn-bnd_dom_prob"/>
</dbReference>